<comment type="similarity">
    <text evidence="2">Belongs to the AAA ATPase family. BCS1 subfamily.</text>
</comment>
<keyword evidence="8 14" id="KW-0067">ATP-binding</keyword>
<dbReference type="Proteomes" id="UP000659654">
    <property type="component" value="Unassembled WGS sequence"/>
</dbReference>
<keyword evidence="19" id="KW-1185">Reference proteome</keyword>
<dbReference type="CDD" id="cd19510">
    <property type="entry name" value="RecA-like_BCS1"/>
    <property type="match status" value="1"/>
</dbReference>
<dbReference type="InterPro" id="IPR057495">
    <property type="entry name" value="AAA_lid_BCS1"/>
</dbReference>
<accession>A0A1I7SD56</accession>
<evidence type="ECO:0000256" key="2">
    <source>
        <dbReference type="ARBA" id="ARBA00007448"/>
    </source>
</evidence>
<evidence type="ECO:0000313" key="19">
    <source>
        <dbReference type="Proteomes" id="UP000659654"/>
    </source>
</evidence>
<dbReference type="PROSITE" id="PS00674">
    <property type="entry name" value="AAA"/>
    <property type="match status" value="1"/>
</dbReference>
<sequence>MNLGAHEMEEGLSSSVSTPSGSSFLESYSKNPYFNAGLGLAGIGFAASFGKKLTVIGNALFRRRFVTSLTLNNEDASYPWVLDFINKYSRHKARSISASSVISQSESGKVTSTFFLLPGYGTHYFTYNYRWIQVERNREKHQIQRNGIRTALETVTLTTFGNPLIWKEFLEKATTEALEKEETGIVVYNAVGPEWHRMGNPRRKRPVESVILAENIMERIIEDVKEFIDSSEWYITRGIPYRRGYLLHGPPGTGKSSLISSLAGHFGYSICILSLSERTLDDDRLSHLLNNTPPNCFILLEDVDAAFVNRDAFDNSNHKAYEGMTRVTFSGLLNAIDGVASSEERILFMTTNYRDRLDDALVRPGRIDVQYKLDNCNSKMLEAFFRRFYEDAEEKLCAEFVKTVRKSGTSVSPAWVQGYLLIHKDDPQLAVSQLQEELGKIKK</sequence>
<keyword evidence="11" id="KW-0472">Membrane</keyword>
<dbReference type="GO" id="GO:0005524">
    <property type="term" value="F:ATP binding"/>
    <property type="evidence" value="ECO:0007669"/>
    <property type="project" value="UniProtKB-KW"/>
</dbReference>
<reference evidence="17" key="2">
    <citation type="submission" date="2020-09" db="EMBL/GenBank/DDBJ databases">
        <authorList>
            <person name="Kikuchi T."/>
        </authorList>
    </citation>
    <scope>NUCLEOTIDE SEQUENCE</scope>
    <source>
        <strain evidence="17">Ka4C1</strain>
    </source>
</reference>
<dbReference type="WBParaSite" id="BXY_1096100.1">
    <property type="protein sequence ID" value="BXY_1096100.1"/>
    <property type="gene ID" value="BXY_1096100"/>
</dbReference>
<dbReference type="FunFam" id="3.40.50.300:FF:000768">
    <property type="entry name" value="Probable mitochondrial chaperone bcs1"/>
    <property type="match status" value="1"/>
</dbReference>
<comment type="catalytic activity">
    <reaction evidence="13">
        <text>ATP + H2O = ADP + phosphate + H(+)</text>
        <dbReference type="Rhea" id="RHEA:13065"/>
        <dbReference type="ChEBI" id="CHEBI:15377"/>
        <dbReference type="ChEBI" id="CHEBI:15378"/>
        <dbReference type="ChEBI" id="CHEBI:30616"/>
        <dbReference type="ChEBI" id="CHEBI:43474"/>
        <dbReference type="ChEBI" id="CHEBI:456216"/>
    </reaction>
    <physiologicalReaction direction="left-to-right" evidence="13">
        <dbReference type="Rhea" id="RHEA:13066"/>
    </physiologicalReaction>
</comment>
<dbReference type="SMART" id="SM01024">
    <property type="entry name" value="BCS1_N"/>
    <property type="match status" value="1"/>
</dbReference>
<evidence type="ECO:0000256" key="7">
    <source>
        <dbReference type="ARBA" id="ARBA00022801"/>
    </source>
</evidence>
<gene>
    <name evidence="17" type="ORF">BXYJ_LOCUS14707</name>
</gene>
<proteinExistence type="inferred from homology"/>
<dbReference type="SMR" id="A0A1I7SD56"/>
<keyword evidence="7" id="KW-0378">Hydrolase</keyword>
<dbReference type="SUPFAM" id="SSF52540">
    <property type="entry name" value="P-loop containing nucleoside triphosphate hydrolases"/>
    <property type="match status" value="1"/>
</dbReference>
<dbReference type="GO" id="GO:0005743">
    <property type="term" value="C:mitochondrial inner membrane"/>
    <property type="evidence" value="ECO:0007669"/>
    <property type="project" value="UniProtKB-SubCell"/>
</dbReference>
<dbReference type="PANTHER" id="PTHR23070">
    <property type="entry name" value="BCS1 AAA-TYPE ATPASE"/>
    <property type="match status" value="1"/>
</dbReference>
<feature type="domain" description="AAA+ ATPase" evidence="15">
    <location>
        <begin position="241"/>
        <end position="377"/>
    </location>
</feature>
<feature type="domain" description="BCS1 N-terminal" evidence="16">
    <location>
        <begin position="41"/>
        <end position="210"/>
    </location>
</feature>
<evidence type="ECO:0000256" key="9">
    <source>
        <dbReference type="ARBA" id="ARBA00022989"/>
    </source>
</evidence>
<dbReference type="GO" id="GO:0016887">
    <property type="term" value="F:ATP hydrolysis activity"/>
    <property type="evidence" value="ECO:0007669"/>
    <property type="project" value="InterPro"/>
</dbReference>
<dbReference type="eggNOG" id="KOG0743">
    <property type="taxonomic scope" value="Eukaryota"/>
</dbReference>
<reference evidence="20" key="1">
    <citation type="submission" date="2016-11" db="UniProtKB">
        <authorList>
            <consortium name="WormBaseParasite"/>
        </authorList>
    </citation>
    <scope>IDENTIFICATION</scope>
</reference>
<dbReference type="Proteomes" id="UP000095284">
    <property type="component" value="Unplaced"/>
</dbReference>
<evidence type="ECO:0000313" key="17">
    <source>
        <dbReference type="EMBL" id="CAD5234616.1"/>
    </source>
</evidence>
<evidence type="ECO:0000256" key="6">
    <source>
        <dbReference type="ARBA" id="ARBA00022792"/>
    </source>
</evidence>
<evidence type="ECO:0000256" key="11">
    <source>
        <dbReference type="ARBA" id="ARBA00023136"/>
    </source>
</evidence>
<dbReference type="OrthoDB" id="10251412at2759"/>
<dbReference type="Pfam" id="PF25426">
    <property type="entry name" value="AAA_lid_BCS1"/>
    <property type="match status" value="1"/>
</dbReference>
<evidence type="ECO:0000259" key="15">
    <source>
        <dbReference type="SMART" id="SM00382"/>
    </source>
</evidence>
<evidence type="ECO:0000259" key="16">
    <source>
        <dbReference type="SMART" id="SM01024"/>
    </source>
</evidence>
<dbReference type="Gene3D" id="3.40.50.300">
    <property type="entry name" value="P-loop containing nucleotide triphosphate hydrolases"/>
    <property type="match status" value="1"/>
</dbReference>
<evidence type="ECO:0000256" key="10">
    <source>
        <dbReference type="ARBA" id="ARBA00023128"/>
    </source>
</evidence>
<keyword evidence="5 14" id="KW-0547">Nucleotide-binding</keyword>
<keyword evidence="9" id="KW-1133">Transmembrane helix</keyword>
<dbReference type="InterPro" id="IPR003960">
    <property type="entry name" value="ATPase_AAA_CS"/>
</dbReference>
<dbReference type="SMART" id="SM00382">
    <property type="entry name" value="AAA"/>
    <property type="match status" value="1"/>
</dbReference>
<protein>
    <recommendedName>
        <fullName evidence="3">Mitochondrial chaperone BCS1</fullName>
    </recommendedName>
    <alternativeName>
        <fullName evidence="12">BCS1-like protein</fullName>
    </alternativeName>
</protein>
<evidence type="ECO:0000256" key="3">
    <source>
        <dbReference type="ARBA" id="ARBA00016942"/>
    </source>
</evidence>
<organism evidence="18 20">
    <name type="scientific">Bursaphelenchus xylophilus</name>
    <name type="common">Pinewood nematode worm</name>
    <name type="synonym">Aphelenchoides xylophilus</name>
    <dbReference type="NCBI Taxonomy" id="6326"/>
    <lineage>
        <taxon>Eukaryota</taxon>
        <taxon>Metazoa</taxon>
        <taxon>Ecdysozoa</taxon>
        <taxon>Nematoda</taxon>
        <taxon>Chromadorea</taxon>
        <taxon>Rhabditida</taxon>
        <taxon>Tylenchina</taxon>
        <taxon>Tylenchomorpha</taxon>
        <taxon>Aphelenchoidea</taxon>
        <taxon>Aphelenchoididae</taxon>
        <taxon>Bursaphelenchus</taxon>
    </lineage>
</organism>
<evidence type="ECO:0000256" key="4">
    <source>
        <dbReference type="ARBA" id="ARBA00022692"/>
    </source>
</evidence>
<dbReference type="Pfam" id="PF08740">
    <property type="entry name" value="BCS1_N"/>
    <property type="match status" value="1"/>
</dbReference>
<keyword evidence="6" id="KW-0999">Mitochondrion inner membrane</keyword>
<evidence type="ECO:0000256" key="5">
    <source>
        <dbReference type="ARBA" id="ARBA00022741"/>
    </source>
</evidence>
<dbReference type="EMBL" id="CAJFDI010000006">
    <property type="protein sequence ID" value="CAD5234616.1"/>
    <property type="molecule type" value="Genomic_DNA"/>
</dbReference>
<dbReference type="Proteomes" id="UP000582659">
    <property type="component" value="Unassembled WGS sequence"/>
</dbReference>
<dbReference type="InterPro" id="IPR003959">
    <property type="entry name" value="ATPase_AAA_core"/>
</dbReference>
<comment type="subcellular location">
    <subcellularLocation>
        <location evidence="1">Mitochondrion inner membrane</location>
        <topology evidence="1">Single-pass membrane protein</topology>
    </subcellularLocation>
</comment>
<dbReference type="InterPro" id="IPR014851">
    <property type="entry name" value="BCS1_N"/>
</dbReference>
<evidence type="ECO:0000313" key="20">
    <source>
        <dbReference type="WBParaSite" id="BXY_1096100.1"/>
    </source>
</evidence>
<evidence type="ECO:0000256" key="14">
    <source>
        <dbReference type="RuleBase" id="RU003651"/>
    </source>
</evidence>
<evidence type="ECO:0000256" key="1">
    <source>
        <dbReference type="ARBA" id="ARBA00004434"/>
    </source>
</evidence>
<dbReference type="InterPro" id="IPR027417">
    <property type="entry name" value="P-loop_NTPase"/>
</dbReference>
<evidence type="ECO:0000313" key="18">
    <source>
        <dbReference type="Proteomes" id="UP000095284"/>
    </source>
</evidence>
<dbReference type="EMBL" id="CAJFCV020000006">
    <property type="protein sequence ID" value="CAG9130508.1"/>
    <property type="molecule type" value="Genomic_DNA"/>
</dbReference>
<dbReference type="GO" id="GO:0034551">
    <property type="term" value="P:mitochondrial respiratory chain complex III assembly"/>
    <property type="evidence" value="ECO:0007669"/>
    <property type="project" value="UniProtKB-ARBA"/>
</dbReference>
<evidence type="ECO:0000256" key="13">
    <source>
        <dbReference type="ARBA" id="ARBA00048778"/>
    </source>
</evidence>
<dbReference type="Pfam" id="PF00004">
    <property type="entry name" value="AAA"/>
    <property type="match status" value="1"/>
</dbReference>
<dbReference type="InterPro" id="IPR050747">
    <property type="entry name" value="Mitochondrial_chaperone_BCS1"/>
</dbReference>
<evidence type="ECO:0000256" key="12">
    <source>
        <dbReference type="ARBA" id="ARBA00032816"/>
    </source>
</evidence>
<evidence type="ECO:0000256" key="8">
    <source>
        <dbReference type="ARBA" id="ARBA00022840"/>
    </source>
</evidence>
<name>A0A1I7SD56_BURXY</name>
<dbReference type="InterPro" id="IPR003593">
    <property type="entry name" value="AAA+_ATPase"/>
</dbReference>
<keyword evidence="10" id="KW-0496">Mitochondrion</keyword>
<keyword evidence="4" id="KW-0812">Transmembrane</keyword>
<dbReference type="AlphaFoldDB" id="A0A1I7SD56"/>